<dbReference type="EMBL" id="CP035492">
    <property type="protein sequence ID" value="QAY66367.1"/>
    <property type="molecule type" value="Genomic_DNA"/>
</dbReference>
<dbReference type="SUPFAM" id="SSF52540">
    <property type="entry name" value="P-loop containing nucleoside triphosphate hydrolases"/>
    <property type="match status" value="1"/>
</dbReference>
<feature type="coiled-coil region" evidence="4">
    <location>
        <begin position="192"/>
        <end position="226"/>
    </location>
</feature>
<dbReference type="PANTHER" id="PTHR32114">
    <property type="entry name" value="ABC TRANSPORTER ABCH.3"/>
    <property type="match status" value="1"/>
</dbReference>
<dbReference type="RefSeq" id="WP_129439880.1">
    <property type="nucleotide sequence ID" value="NZ_CP035492.1"/>
</dbReference>
<dbReference type="InterPro" id="IPR027417">
    <property type="entry name" value="P-loop_NTPase"/>
</dbReference>
<evidence type="ECO:0000313" key="5">
    <source>
        <dbReference type="EMBL" id="QAY66367.1"/>
    </source>
</evidence>
<dbReference type="AlphaFoldDB" id="A0A4P6F054"/>
<keyword evidence="6" id="KW-1185">Reference proteome</keyword>
<dbReference type="PANTHER" id="PTHR32114:SF2">
    <property type="entry name" value="ABC TRANSPORTER ABCH.3"/>
    <property type="match status" value="1"/>
</dbReference>
<reference evidence="5 6" key="1">
    <citation type="submission" date="2019-01" db="EMBL/GenBank/DDBJ databases">
        <title>Genome sequencing of strain FW100M-2.</title>
        <authorList>
            <person name="Heo J."/>
            <person name="Kim S.-J."/>
            <person name="Kim J.-S."/>
            <person name="Hong S.-B."/>
            <person name="Kwon S.-W."/>
        </authorList>
    </citation>
    <scope>NUCLEOTIDE SEQUENCE [LARGE SCALE GENOMIC DNA]</scope>
    <source>
        <strain evidence="5 6">FW100M-2</strain>
    </source>
</reference>
<accession>A0A4P6F054</accession>
<proteinExistence type="inferred from homology"/>
<protein>
    <recommendedName>
        <fullName evidence="3">Nuclease SbcCD subunit C</fullName>
    </recommendedName>
</protein>
<evidence type="ECO:0000313" key="6">
    <source>
        <dbReference type="Proteomes" id="UP000293568"/>
    </source>
</evidence>
<dbReference type="InterPro" id="IPR022205">
    <property type="entry name" value="DUF3732"/>
</dbReference>
<evidence type="ECO:0000256" key="4">
    <source>
        <dbReference type="SAM" id="Coils"/>
    </source>
</evidence>
<feature type="coiled-coil region" evidence="4">
    <location>
        <begin position="357"/>
        <end position="412"/>
    </location>
</feature>
<sequence length="650" mass="74618">MSIQIKEIALYNKQGQKRIVPFMLGKVNIITGKSKVGKSAIIEIIEYCLGRSEFRIPEGVIRNHVAFFGIKLVYEQQEIIIIKKAPEGNALSQSQLHLEVGTNLIFPEIVDITTNSNDESLIDYLGSLIGISANLHIPSDGQSRDSLEANFKHARTFLFQKQSVIANESILFHRQNEQFIPQAIKDTLPYFLGVIREDQLKLEQELRQTKRELKLLQRKLQDAALIVGNSSSQAGTLFEEAKQVGLIDETLQVEDSNYVLSCLRGTMKWKPYSEPIFETDRLQELQSERRALIEHIAQVNDQISSAKAFAAEAVGYTHEANQQRLRLETVNLFPDDGDGQHHCPLCTSRLGDVIPSVELINNSLVNLRNNLTSVERERPKLREFLQKLEYQLQTYKEEIQTITNAMNSLLMEQQVAEEVKEINTRIARVVGRISLFLENYQEVHEDNDLKIQIAELEGKIKLLEQELDKDKKEELLTSALSRISTYMTKWAEELQLEHSTSPYRLDLKNLTVIADQEERPIPMYRMGSGENWLGCHLVSHLALHKYFIQRGRPVPSFIILDQPTQVYFPPEKYEVMEGLDEELTDEDRLAVSRLFNLLFSVCEELQGNFQIIVLDHANIDSKEYQDSLVEDPWRNGRALIPTNWIEEGNY</sequence>
<organism evidence="5 6">
    <name type="scientific">Paenibacillus protaetiae</name>
    <dbReference type="NCBI Taxonomy" id="2509456"/>
    <lineage>
        <taxon>Bacteria</taxon>
        <taxon>Bacillati</taxon>
        <taxon>Bacillota</taxon>
        <taxon>Bacilli</taxon>
        <taxon>Bacillales</taxon>
        <taxon>Paenibacillaceae</taxon>
        <taxon>Paenibacillus</taxon>
    </lineage>
</organism>
<dbReference type="Proteomes" id="UP000293568">
    <property type="component" value="Chromosome"/>
</dbReference>
<comment type="similarity">
    <text evidence="1">Belongs to the SMC family. SbcC subfamily.</text>
</comment>
<name>A0A4P6F054_9BACL</name>
<evidence type="ECO:0000256" key="3">
    <source>
        <dbReference type="ARBA" id="ARBA00013368"/>
    </source>
</evidence>
<feature type="coiled-coil region" evidence="4">
    <location>
        <begin position="446"/>
        <end position="473"/>
    </location>
</feature>
<gene>
    <name evidence="5" type="ORF">ET464_08050</name>
</gene>
<keyword evidence="4" id="KW-0175">Coiled coil</keyword>
<comment type="subunit">
    <text evidence="2">Heterodimer of SbcC and SbcD.</text>
</comment>
<dbReference type="Pfam" id="PF12532">
    <property type="entry name" value="DUF3732"/>
    <property type="match status" value="1"/>
</dbReference>
<evidence type="ECO:0000256" key="2">
    <source>
        <dbReference type="ARBA" id="ARBA00011322"/>
    </source>
</evidence>
<dbReference type="KEGG" id="pprt:ET464_08050"/>
<dbReference type="OrthoDB" id="103556at2"/>
<evidence type="ECO:0000256" key="1">
    <source>
        <dbReference type="ARBA" id="ARBA00006930"/>
    </source>
</evidence>